<dbReference type="Proteomes" id="UP000181936">
    <property type="component" value="Chromosome"/>
</dbReference>
<dbReference type="OrthoDB" id="2875938at2"/>
<evidence type="ECO:0008006" key="4">
    <source>
        <dbReference type="Google" id="ProtNLM"/>
    </source>
</evidence>
<organism evidence="2 3">
    <name type="scientific">Bacillus weihaiensis</name>
    <dbReference type="NCBI Taxonomy" id="1547283"/>
    <lineage>
        <taxon>Bacteria</taxon>
        <taxon>Bacillati</taxon>
        <taxon>Bacillota</taxon>
        <taxon>Bacilli</taxon>
        <taxon>Bacillales</taxon>
        <taxon>Bacillaceae</taxon>
        <taxon>Bacillus</taxon>
    </lineage>
</organism>
<proteinExistence type="predicted"/>
<evidence type="ECO:0000313" key="3">
    <source>
        <dbReference type="Proteomes" id="UP000181936"/>
    </source>
</evidence>
<dbReference type="KEGG" id="bwh:A9C19_00825"/>
<reference evidence="2 3" key="1">
    <citation type="journal article" date="2016" name="Sci. Rep.">
        <title>Complete genome sequence and transcriptomic analysis of a novel marine strain Bacillus weihaiensis reveals the mechanism of brown algae degradation.</title>
        <authorList>
            <person name="Zhu Y."/>
            <person name="Chen P."/>
            <person name="Bao Y."/>
            <person name="Men Y."/>
            <person name="Zeng Y."/>
            <person name="Yang J."/>
            <person name="Sun J."/>
            <person name="Sun Y."/>
        </authorList>
    </citation>
    <scope>NUCLEOTIDE SEQUENCE [LARGE SCALE GENOMIC DNA]</scope>
    <source>
        <strain evidence="2 3">Alg07</strain>
    </source>
</reference>
<keyword evidence="3" id="KW-1185">Reference proteome</keyword>
<dbReference type="PROSITE" id="PS51257">
    <property type="entry name" value="PROKAR_LIPOPROTEIN"/>
    <property type="match status" value="1"/>
</dbReference>
<evidence type="ECO:0000313" key="2">
    <source>
        <dbReference type="EMBL" id="APH03414.1"/>
    </source>
</evidence>
<keyword evidence="1" id="KW-0175">Coiled coil</keyword>
<dbReference type="EMBL" id="CP016020">
    <property type="protein sequence ID" value="APH03414.1"/>
    <property type="molecule type" value="Genomic_DNA"/>
</dbReference>
<evidence type="ECO:0000256" key="1">
    <source>
        <dbReference type="SAM" id="Coils"/>
    </source>
</evidence>
<accession>A0A1L3MMD4</accession>
<protein>
    <recommendedName>
        <fullName evidence="4">Lipoprotein</fullName>
    </recommendedName>
</protein>
<sequence>MKRLSVIITLFLVLMGCSQESNTEANTEIDEEKQQQILDFVNTDINQIASYETKANEILATVSGENFKNDQELYTVLTSQVIPEFEKAMAKAEELEVTVEELEPIKKKVVDALDIYYEALLLEKEALENTDEVLIEQSNEKVEEYMVAMDEYHKEMEEITTKYGIDYQRN</sequence>
<feature type="coiled-coil region" evidence="1">
    <location>
        <begin position="135"/>
        <end position="162"/>
    </location>
</feature>
<gene>
    <name evidence="2" type="ORF">A9C19_00825</name>
</gene>
<dbReference type="RefSeq" id="WP_072578200.1">
    <property type="nucleotide sequence ID" value="NZ_CP016020.1"/>
</dbReference>
<name>A0A1L3MMD4_9BACI</name>
<dbReference type="AlphaFoldDB" id="A0A1L3MMD4"/>